<dbReference type="GO" id="GO:0009733">
    <property type="term" value="P:response to auxin"/>
    <property type="evidence" value="ECO:0007669"/>
    <property type="project" value="InterPro"/>
</dbReference>
<dbReference type="AlphaFoldDB" id="A0A834ZLM2"/>
<name>A0A834ZLM2_TETSI</name>
<evidence type="ECO:0000256" key="1">
    <source>
        <dbReference type="ARBA" id="ARBA00006974"/>
    </source>
</evidence>
<dbReference type="PANTHER" id="PTHR31374:SF203">
    <property type="entry name" value="AUXIN-RESPONSIVE PROTEIN SAUR71-LIKE"/>
    <property type="match status" value="1"/>
</dbReference>
<evidence type="ECO:0000313" key="4">
    <source>
        <dbReference type="Proteomes" id="UP000655225"/>
    </source>
</evidence>
<evidence type="ECO:0000256" key="2">
    <source>
        <dbReference type="SAM" id="MobiDB-lite"/>
    </source>
</evidence>
<dbReference type="Proteomes" id="UP000655225">
    <property type="component" value="Unassembled WGS sequence"/>
</dbReference>
<reference evidence="3 4" key="1">
    <citation type="submission" date="2020-04" db="EMBL/GenBank/DDBJ databases">
        <title>Plant Genome Project.</title>
        <authorList>
            <person name="Zhang R.-G."/>
        </authorList>
    </citation>
    <scope>NUCLEOTIDE SEQUENCE [LARGE SCALE GENOMIC DNA]</scope>
    <source>
        <strain evidence="3">YNK0</strain>
        <tissue evidence="3">Leaf</tissue>
    </source>
</reference>
<evidence type="ECO:0000313" key="3">
    <source>
        <dbReference type="EMBL" id="KAF8407348.1"/>
    </source>
</evidence>
<dbReference type="PANTHER" id="PTHR31374">
    <property type="entry name" value="AUXIN-INDUCED PROTEIN-LIKE-RELATED"/>
    <property type="match status" value="1"/>
</dbReference>
<proteinExistence type="inferred from homology"/>
<keyword evidence="4" id="KW-1185">Reference proteome</keyword>
<dbReference type="OMA" id="FDSSTIC"/>
<gene>
    <name evidence="3" type="ORF">HHK36_006476</name>
</gene>
<comment type="caution">
    <text evidence="3">The sequence shown here is derived from an EMBL/GenBank/DDBJ whole genome shotgun (WGS) entry which is preliminary data.</text>
</comment>
<organism evidence="3 4">
    <name type="scientific">Tetracentron sinense</name>
    <name type="common">Spur-leaf</name>
    <dbReference type="NCBI Taxonomy" id="13715"/>
    <lineage>
        <taxon>Eukaryota</taxon>
        <taxon>Viridiplantae</taxon>
        <taxon>Streptophyta</taxon>
        <taxon>Embryophyta</taxon>
        <taxon>Tracheophyta</taxon>
        <taxon>Spermatophyta</taxon>
        <taxon>Magnoliopsida</taxon>
        <taxon>Trochodendrales</taxon>
        <taxon>Trochodendraceae</taxon>
        <taxon>Tetracentron</taxon>
    </lineage>
</organism>
<sequence>MASAIKKVEKMRKIVKLKQVMKRWKSMSLGRRSFLSHSDSDSDSDSDSPSGSNRRIPPGSLAMYVGPERRRFLVPARFLNLPVFVALLKKSEEEFGYPSNGGLVLPCEVVFFKGVLKVLEKDEPRFRRLELDEFLKMFSEVGIDSSCKEGKKSCHGFTPLLQKARV</sequence>
<evidence type="ECO:0008006" key="5">
    <source>
        <dbReference type="Google" id="ProtNLM"/>
    </source>
</evidence>
<dbReference type="EMBL" id="JABCRI010000004">
    <property type="protein sequence ID" value="KAF8407348.1"/>
    <property type="molecule type" value="Genomic_DNA"/>
</dbReference>
<protein>
    <recommendedName>
        <fullName evidence="5">Small auxin up regulated protein</fullName>
    </recommendedName>
</protein>
<dbReference type="OrthoDB" id="762405at2759"/>
<feature type="region of interest" description="Disordered" evidence="2">
    <location>
        <begin position="33"/>
        <end position="60"/>
    </location>
</feature>
<dbReference type="InterPro" id="IPR003676">
    <property type="entry name" value="SAUR_fam"/>
</dbReference>
<comment type="similarity">
    <text evidence="1">Belongs to the ARG7 family.</text>
</comment>
<accession>A0A834ZLM2</accession>
<dbReference type="Pfam" id="PF02519">
    <property type="entry name" value="Auxin_inducible"/>
    <property type="match status" value="1"/>
</dbReference>